<keyword evidence="8" id="KW-1003">Cell membrane</keyword>
<comment type="subcellular location">
    <subcellularLocation>
        <location evidence="8">Cell membrane</location>
        <topology evidence="8">Peripheral membrane protein</topology>
    </subcellularLocation>
    <subcellularLocation>
        <location evidence="1">Membrane</location>
    </subcellularLocation>
</comment>
<evidence type="ECO:0000256" key="5">
    <source>
        <dbReference type="ARBA" id="ARBA00023136"/>
    </source>
</evidence>
<dbReference type="EMBL" id="JBHSXX010000001">
    <property type="protein sequence ID" value="MFC6870472.1"/>
    <property type="molecule type" value="Genomic_DNA"/>
</dbReference>
<dbReference type="Gene3D" id="1.10.520.20">
    <property type="entry name" value="N-terminal domain of the delta subunit of the F1F0-ATP synthase"/>
    <property type="match status" value="1"/>
</dbReference>
<proteinExistence type="inferred from homology"/>
<dbReference type="NCBIfam" id="TIGR01145">
    <property type="entry name" value="ATP_synt_delta"/>
    <property type="match status" value="1"/>
</dbReference>
<name>A0ABW2C6Z1_9PSEU</name>
<keyword evidence="2 8" id="KW-0813">Transport</keyword>
<evidence type="ECO:0000256" key="2">
    <source>
        <dbReference type="ARBA" id="ARBA00022448"/>
    </source>
</evidence>
<organism evidence="9 10">
    <name type="scientific">Haloechinothrix salitolerans</name>
    <dbReference type="NCBI Taxonomy" id="926830"/>
    <lineage>
        <taxon>Bacteria</taxon>
        <taxon>Bacillati</taxon>
        <taxon>Actinomycetota</taxon>
        <taxon>Actinomycetes</taxon>
        <taxon>Pseudonocardiales</taxon>
        <taxon>Pseudonocardiaceae</taxon>
        <taxon>Haloechinothrix</taxon>
    </lineage>
</organism>
<accession>A0ABW2C6Z1</accession>
<dbReference type="PROSITE" id="PS00389">
    <property type="entry name" value="ATPASE_DELTA"/>
    <property type="match status" value="1"/>
</dbReference>
<evidence type="ECO:0000256" key="8">
    <source>
        <dbReference type="HAMAP-Rule" id="MF_01416"/>
    </source>
</evidence>
<keyword evidence="6 8" id="KW-0139">CF(1)</keyword>
<evidence type="ECO:0000256" key="6">
    <source>
        <dbReference type="ARBA" id="ARBA00023196"/>
    </source>
</evidence>
<comment type="similarity">
    <text evidence="8">Belongs to the ATPase delta chain family.</text>
</comment>
<sequence length="275" mass="29103">MAATTMHAASRDALAAAEHRLDGVLGGADASPATVGEELFAFARLLRDEVSLRRAVADPAASEDARKNLVRSLLGEKVGEPTLQVLDVVAGSRWSNPRELLDGVRALGASAMLAAAERDGTLNRVEDELFGVARAVANNAELDRALSDQSGSVAAKRELVRQIFGDRVNAVTLALIEQVAGDPKGRGVEKRLDELSELAARRREQSVAHVITASPLTDEQRDALSAKLNRIYGKPITLHAEVKPDVLGGIVVKVGDEVIDGSSAGRIMALRGQLA</sequence>
<evidence type="ECO:0000256" key="1">
    <source>
        <dbReference type="ARBA" id="ARBA00004370"/>
    </source>
</evidence>
<comment type="caution">
    <text evidence="9">The sequence shown here is derived from an EMBL/GenBank/DDBJ whole genome shotgun (WGS) entry which is preliminary data.</text>
</comment>
<evidence type="ECO:0000256" key="4">
    <source>
        <dbReference type="ARBA" id="ARBA00023065"/>
    </source>
</evidence>
<dbReference type="NCBIfam" id="NF009967">
    <property type="entry name" value="PRK13430.1"/>
    <property type="match status" value="1"/>
</dbReference>
<dbReference type="InterPro" id="IPR026015">
    <property type="entry name" value="ATP_synth_OSCP/delta_N_sf"/>
</dbReference>
<evidence type="ECO:0000256" key="7">
    <source>
        <dbReference type="ARBA" id="ARBA00023310"/>
    </source>
</evidence>
<keyword evidence="7 8" id="KW-0066">ATP synthesis</keyword>
<dbReference type="HAMAP" id="MF_01416">
    <property type="entry name" value="ATP_synth_delta_bact"/>
    <property type="match status" value="1"/>
</dbReference>
<keyword evidence="3 8" id="KW-0375">Hydrogen ion transport</keyword>
<dbReference type="Proteomes" id="UP001596337">
    <property type="component" value="Unassembled WGS sequence"/>
</dbReference>
<protein>
    <recommendedName>
        <fullName evidence="8">ATP synthase subunit delta</fullName>
    </recommendedName>
    <alternativeName>
        <fullName evidence="8">ATP synthase F(1) sector subunit delta</fullName>
    </alternativeName>
    <alternativeName>
        <fullName evidence="8">F-type ATPase subunit delta</fullName>
        <shortName evidence="8">F-ATPase subunit delta</shortName>
    </alternativeName>
</protein>
<evidence type="ECO:0000313" key="9">
    <source>
        <dbReference type="EMBL" id="MFC6870472.1"/>
    </source>
</evidence>
<keyword evidence="4 8" id="KW-0406">Ion transport</keyword>
<keyword evidence="5 8" id="KW-0472">Membrane</keyword>
<dbReference type="SUPFAM" id="SSF47928">
    <property type="entry name" value="N-terminal domain of the delta subunit of the F1F0-ATP synthase"/>
    <property type="match status" value="1"/>
</dbReference>
<evidence type="ECO:0000313" key="10">
    <source>
        <dbReference type="Proteomes" id="UP001596337"/>
    </source>
</evidence>
<dbReference type="PRINTS" id="PR00125">
    <property type="entry name" value="ATPASEDELTA"/>
</dbReference>
<keyword evidence="10" id="KW-1185">Reference proteome</keyword>
<gene>
    <name evidence="8" type="primary">atpH</name>
    <name evidence="9" type="ORF">ACFQGD_25385</name>
</gene>
<dbReference type="Pfam" id="PF00213">
    <property type="entry name" value="OSCP"/>
    <property type="match status" value="1"/>
</dbReference>
<dbReference type="RefSeq" id="WP_345401746.1">
    <property type="nucleotide sequence ID" value="NZ_BAABLA010000107.1"/>
</dbReference>
<reference evidence="10" key="1">
    <citation type="journal article" date="2019" name="Int. J. Syst. Evol. Microbiol.">
        <title>The Global Catalogue of Microorganisms (GCM) 10K type strain sequencing project: providing services to taxonomists for standard genome sequencing and annotation.</title>
        <authorList>
            <consortium name="The Broad Institute Genomics Platform"/>
            <consortium name="The Broad Institute Genome Sequencing Center for Infectious Disease"/>
            <person name="Wu L."/>
            <person name="Ma J."/>
        </authorList>
    </citation>
    <scope>NUCLEOTIDE SEQUENCE [LARGE SCALE GENOMIC DNA]</scope>
    <source>
        <strain evidence="10">KCTC 32255</strain>
    </source>
</reference>
<dbReference type="PANTHER" id="PTHR11910">
    <property type="entry name" value="ATP SYNTHASE DELTA CHAIN"/>
    <property type="match status" value="1"/>
</dbReference>
<dbReference type="InterPro" id="IPR000711">
    <property type="entry name" value="ATPase_OSCP/dsu"/>
</dbReference>
<dbReference type="InterPro" id="IPR020781">
    <property type="entry name" value="ATPase_OSCP/d_CS"/>
</dbReference>
<comment type="function">
    <text evidence="8">F(1)F(0) ATP synthase produces ATP from ADP in the presence of a proton or sodium gradient. F-type ATPases consist of two structural domains, F(1) containing the extramembraneous catalytic core and F(0) containing the membrane proton channel, linked together by a central stalk and a peripheral stalk. During catalysis, ATP synthesis in the catalytic domain of F(1) is coupled via a rotary mechanism of the central stalk subunits to proton translocation.</text>
</comment>
<evidence type="ECO:0000256" key="3">
    <source>
        <dbReference type="ARBA" id="ARBA00022781"/>
    </source>
</evidence>
<comment type="function">
    <text evidence="8">This protein is part of the stalk that links CF(0) to CF(1). It either transmits conformational changes from CF(0) to CF(1) or is implicated in proton conduction.</text>
</comment>